<dbReference type="AlphaFoldDB" id="A0A914RA30"/>
<protein>
    <submittedName>
        <fullName evidence="2">Secreted protein</fullName>
    </submittedName>
</protein>
<reference evidence="2" key="1">
    <citation type="submission" date="2022-11" db="UniProtKB">
        <authorList>
            <consortium name="WormBaseParasite"/>
        </authorList>
    </citation>
    <scope>IDENTIFICATION</scope>
</reference>
<keyword evidence="1" id="KW-1185">Reference proteome</keyword>
<organism evidence="1 2">
    <name type="scientific">Parascaris equorum</name>
    <name type="common">Equine roundworm</name>
    <dbReference type="NCBI Taxonomy" id="6256"/>
    <lineage>
        <taxon>Eukaryota</taxon>
        <taxon>Metazoa</taxon>
        <taxon>Ecdysozoa</taxon>
        <taxon>Nematoda</taxon>
        <taxon>Chromadorea</taxon>
        <taxon>Rhabditida</taxon>
        <taxon>Spirurina</taxon>
        <taxon>Ascaridomorpha</taxon>
        <taxon>Ascaridoidea</taxon>
        <taxon>Ascarididae</taxon>
        <taxon>Parascaris</taxon>
    </lineage>
</organism>
<evidence type="ECO:0000313" key="1">
    <source>
        <dbReference type="Proteomes" id="UP000887564"/>
    </source>
</evidence>
<dbReference type="Proteomes" id="UP000887564">
    <property type="component" value="Unplaced"/>
</dbReference>
<sequence>MPTGLVVEGRFTGRALACTFSLGIIVGIDPSVAAASDATVPTCCLQCTLVITGVLDVAEGASSSLDELGTRVGRKGELADGTDEVNIDAFTGEGFSCSDAIATSISMFLDDSGDGDDGAVESPSEVGLCGAIDGVNFRVVTLAGDMFCVFSVVVDVSSLTNLGFGLPLPAKKTLQEVKR</sequence>
<proteinExistence type="predicted"/>
<accession>A0A914RA30</accession>
<name>A0A914RA30_PAREQ</name>
<evidence type="ECO:0000313" key="2">
    <source>
        <dbReference type="WBParaSite" id="PEQ_0000352201-mRNA-1"/>
    </source>
</evidence>
<dbReference type="WBParaSite" id="PEQ_0000352201-mRNA-1">
    <property type="protein sequence ID" value="PEQ_0000352201-mRNA-1"/>
    <property type="gene ID" value="PEQ_0000352201"/>
</dbReference>